<keyword evidence="1" id="KW-0812">Transmembrane</keyword>
<dbReference type="AlphaFoldDB" id="A0A7J9SDB6"/>
<evidence type="ECO:0000313" key="2">
    <source>
        <dbReference type="EMBL" id="MBB6644914.1"/>
    </source>
</evidence>
<name>A0A7J9SDB6_9EURY</name>
<feature type="transmembrane region" description="Helical" evidence="1">
    <location>
        <begin position="67"/>
        <end position="85"/>
    </location>
</feature>
<feature type="transmembrane region" description="Helical" evidence="1">
    <location>
        <begin position="33"/>
        <end position="55"/>
    </location>
</feature>
<sequence>MHSGLLYRASVAVCGGCLGAAGLSMLLSGHVTLTAVLLSVGGVGMVGAVAYDAVVSTGSLTTVPDDRVVAVTTTMALLTVVGGLWEAVV</sequence>
<keyword evidence="1" id="KW-0472">Membrane</keyword>
<dbReference type="Proteomes" id="UP000546257">
    <property type="component" value="Unassembled WGS sequence"/>
</dbReference>
<keyword evidence="3" id="KW-1185">Reference proteome</keyword>
<protein>
    <submittedName>
        <fullName evidence="2">Uncharacterized protein</fullName>
    </submittedName>
</protein>
<feature type="transmembrane region" description="Helical" evidence="1">
    <location>
        <begin position="5"/>
        <end position="27"/>
    </location>
</feature>
<dbReference type="EMBL" id="JACKXD010000001">
    <property type="protein sequence ID" value="MBB6644914.1"/>
    <property type="molecule type" value="Genomic_DNA"/>
</dbReference>
<comment type="caution">
    <text evidence="2">The sequence shown here is derived from an EMBL/GenBank/DDBJ whole genome shotgun (WGS) entry which is preliminary data.</text>
</comment>
<dbReference type="RefSeq" id="WP_185191297.1">
    <property type="nucleotide sequence ID" value="NZ_JACKXD010000001.1"/>
</dbReference>
<keyword evidence="1" id="KW-1133">Transmembrane helix</keyword>
<gene>
    <name evidence="2" type="ORF">H5V44_01120</name>
</gene>
<accession>A0A7J9SDB6</accession>
<proteinExistence type="predicted"/>
<reference evidence="2 3" key="1">
    <citation type="submission" date="2020-08" db="EMBL/GenBank/DDBJ databases">
        <authorList>
            <person name="Seo M.-J."/>
        </authorList>
    </citation>
    <scope>NUCLEOTIDE SEQUENCE [LARGE SCALE GENOMIC DNA]</scope>
    <source>
        <strain evidence="2 3">MBLA0160</strain>
    </source>
</reference>
<evidence type="ECO:0000313" key="3">
    <source>
        <dbReference type="Proteomes" id="UP000546257"/>
    </source>
</evidence>
<evidence type="ECO:0000256" key="1">
    <source>
        <dbReference type="SAM" id="Phobius"/>
    </source>
</evidence>
<organism evidence="2 3">
    <name type="scientific">Halobellus ruber</name>
    <dbReference type="NCBI Taxonomy" id="2761102"/>
    <lineage>
        <taxon>Archaea</taxon>
        <taxon>Methanobacteriati</taxon>
        <taxon>Methanobacteriota</taxon>
        <taxon>Stenosarchaea group</taxon>
        <taxon>Halobacteria</taxon>
        <taxon>Halobacteriales</taxon>
        <taxon>Haloferacaceae</taxon>
        <taxon>Halobellus</taxon>
    </lineage>
</organism>